<reference evidence="10" key="1">
    <citation type="submission" date="2016-10" db="EMBL/GenBank/DDBJ databases">
        <authorList>
            <person name="Varghese N."/>
            <person name="Submissions S."/>
        </authorList>
    </citation>
    <scope>NUCLEOTIDE SEQUENCE [LARGE SCALE GENOMIC DNA]</scope>
    <source>
        <strain evidence="10">DSM 22376</strain>
    </source>
</reference>
<evidence type="ECO:0000256" key="3">
    <source>
        <dbReference type="ARBA" id="ARBA00022729"/>
    </source>
</evidence>
<evidence type="ECO:0000256" key="5">
    <source>
        <dbReference type="ARBA" id="ARBA00023237"/>
    </source>
</evidence>
<evidence type="ECO:0000256" key="1">
    <source>
        <dbReference type="ARBA" id="ARBA00004442"/>
    </source>
</evidence>
<dbReference type="InterPro" id="IPR011990">
    <property type="entry name" value="TPR-like_helical_dom_sf"/>
</dbReference>
<dbReference type="PROSITE" id="PS51257">
    <property type="entry name" value="PROKAR_LIPOPROTEIN"/>
    <property type="match status" value="1"/>
</dbReference>
<dbReference type="Pfam" id="PF07980">
    <property type="entry name" value="SusD_RagB"/>
    <property type="match status" value="1"/>
</dbReference>
<feature type="domain" description="RagB/SusD" evidence="7">
    <location>
        <begin position="359"/>
        <end position="540"/>
    </location>
</feature>
<proteinExistence type="inferred from homology"/>
<gene>
    <name evidence="9" type="ORF">SAMN05443667_11269</name>
</gene>
<evidence type="ECO:0000259" key="8">
    <source>
        <dbReference type="Pfam" id="PF14322"/>
    </source>
</evidence>
<dbReference type="Proteomes" id="UP000198951">
    <property type="component" value="Unassembled WGS sequence"/>
</dbReference>
<name>A0A1H4F7P3_9FLAO</name>
<keyword evidence="10" id="KW-1185">Reference proteome</keyword>
<keyword evidence="4" id="KW-0472">Membrane</keyword>
<evidence type="ECO:0000256" key="4">
    <source>
        <dbReference type="ARBA" id="ARBA00023136"/>
    </source>
</evidence>
<keyword evidence="5" id="KW-0998">Cell outer membrane</keyword>
<dbReference type="Gene3D" id="1.25.40.390">
    <property type="match status" value="1"/>
</dbReference>
<feature type="domain" description="SusD-like N-terminal" evidence="8">
    <location>
        <begin position="102"/>
        <end position="226"/>
    </location>
</feature>
<dbReference type="EMBL" id="FNRD01000012">
    <property type="protein sequence ID" value="SEA93324.1"/>
    <property type="molecule type" value="Genomic_DNA"/>
</dbReference>
<feature type="signal peptide" evidence="6">
    <location>
        <begin position="1"/>
        <end position="21"/>
    </location>
</feature>
<dbReference type="Pfam" id="PF14322">
    <property type="entry name" value="SusD-like_3"/>
    <property type="match status" value="1"/>
</dbReference>
<evidence type="ECO:0000259" key="7">
    <source>
        <dbReference type="Pfam" id="PF07980"/>
    </source>
</evidence>
<accession>A0A1H4F7P3</accession>
<comment type="subcellular location">
    <subcellularLocation>
        <location evidence="1">Cell outer membrane</location>
    </subcellularLocation>
</comment>
<dbReference type="CDD" id="cd08977">
    <property type="entry name" value="SusD"/>
    <property type="match status" value="1"/>
</dbReference>
<dbReference type="InterPro" id="IPR012944">
    <property type="entry name" value="SusD_RagB_dom"/>
</dbReference>
<dbReference type="SUPFAM" id="SSF48452">
    <property type="entry name" value="TPR-like"/>
    <property type="match status" value="1"/>
</dbReference>
<dbReference type="AlphaFoldDB" id="A0A1H4F7P3"/>
<dbReference type="GO" id="GO:0009279">
    <property type="term" value="C:cell outer membrane"/>
    <property type="evidence" value="ECO:0007669"/>
    <property type="project" value="UniProtKB-SubCell"/>
</dbReference>
<evidence type="ECO:0000256" key="6">
    <source>
        <dbReference type="SAM" id="SignalP"/>
    </source>
</evidence>
<protein>
    <submittedName>
        <fullName evidence="9">Starch-binding associating with outer membrane</fullName>
    </submittedName>
</protein>
<dbReference type="STRING" id="150146.SAMN05443667_11269"/>
<keyword evidence="3 6" id="KW-0732">Signal</keyword>
<dbReference type="InterPro" id="IPR033985">
    <property type="entry name" value="SusD-like_N"/>
</dbReference>
<dbReference type="RefSeq" id="WP_176980634.1">
    <property type="nucleotide sequence ID" value="NZ_FNRD01000012.1"/>
</dbReference>
<evidence type="ECO:0000313" key="10">
    <source>
        <dbReference type="Proteomes" id="UP000198951"/>
    </source>
</evidence>
<organism evidence="9 10">
    <name type="scientific">Flavobacterium gillisiae</name>
    <dbReference type="NCBI Taxonomy" id="150146"/>
    <lineage>
        <taxon>Bacteria</taxon>
        <taxon>Pseudomonadati</taxon>
        <taxon>Bacteroidota</taxon>
        <taxon>Flavobacteriia</taxon>
        <taxon>Flavobacteriales</taxon>
        <taxon>Flavobacteriaceae</taxon>
        <taxon>Flavobacterium</taxon>
    </lineage>
</organism>
<feature type="chain" id="PRO_5011558809" evidence="6">
    <location>
        <begin position="22"/>
        <end position="540"/>
    </location>
</feature>
<comment type="similarity">
    <text evidence="2">Belongs to the SusD family.</text>
</comment>
<sequence length="540" mass="60242">MKKIFLSIITITLCIISSSCSDDFIVHDERGTQTLDNYFSTTQECQTFVNDLYKRAFLHYDWYQLIPGRLANETATDDAWMGNTGQNASGMIPAAQYLMTANNMGYLSDLFKTRYENIGGCNVAIEGITKSTISEVQKNQYLGESLFLRAYNYYDLVNNFGGVPLALSPLGTGDLNLERATKEEVYASIEKDLLMAADLLKPSYAGSDKGRVTKWACYALMARVSLFQEKWAEAETYSSKVITEGGFSLESNFLSIWNVKNHNGVESILESQTSSDPAQQLGNILSTFTGARGESKDNFPSLSAGDVMDGWGWCTPTSDLENCYLSENDVVRRRSTITVSGDAAYGDETNNPTHIWDIRQSKSGRIIRKFYIPVATRRTLVSTFGNAPLNLPVLRLAEMYLTRAEANFHLAPGKAMADVDIIRNRVGLSPKSGKVSGDNILRAIWKERRMEFAFEGLRLFDIRRQIDPGTNKPVIASLMGPSGTFVLYNTTLSTDKNETTNLKELQDKGTNFDINKNLLWPIPQSEIDRSGGMINQNPNY</sequence>
<evidence type="ECO:0000313" key="9">
    <source>
        <dbReference type="EMBL" id="SEA93324.1"/>
    </source>
</evidence>
<evidence type="ECO:0000256" key="2">
    <source>
        <dbReference type="ARBA" id="ARBA00006275"/>
    </source>
</evidence>